<organism evidence="3">
    <name type="scientific">Anopheles darlingi</name>
    <name type="common">Mosquito</name>
    <dbReference type="NCBI Taxonomy" id="43151"/>
    <lineage>
        <taxon>Eukaryota</taxon>
        <taxon>Metazoa</taxon>
        <taxon>Ecdysozoa</taxon>
        <taxon>Arthropoda</taxon>
        <taxon>Hexapoda</taxon>
        <taxon>Insecta</taxon>
        <taxon>Pterygota</taxon>
        <taxon>Neoptera</taxon>
        <taxon>Endopterygota</taxon>
        <taxon>Diptera</taxon>
        <taxon>Nematocera</taxon>
        <taxon>Culicoidea</taxon>
        <taxon>Culicidae</taxon>
        <taxon>Anophelinae</taxon>
        <taxon>Anopheles</taxon>
    </lineage>
</organism>
<dbReference type="SMART" id="SM00256">
    <property type="entry name" value="FBOX"/>
    <property type="match status" value="1"/>
</dbReference>
<protein>
    <recommendedName>
        <fullName evidence="2">F-box domain-containing protein</fullName>
    </recommendedName>
</protein>
<keyword evidence="1" id="KW-0472">Membrane</keyword>
<feature type="transmembrane region" description="Helical" evidence="1">
    <location>
        <begin position="116"/>
        <end position="135"/>
    </location>
</feature>
<dbReference type="HOGENOM" id="CLU_706481_0_0_1"/>
<dbReference type="AlphaFoldDB" id="W5J5V6"/>
<reference evidence="4" key="4">
    <citation type="submission" date="2015-06" db="UniProtKB">
        <authorList>
            <consortium name="EnsemblMetazoa"/>
        </authorList>
    </citation>
    <scope>IDENTIFICATION</scope>
</reference>
<keyword evidence="1" id="KW-1133">Transmembrane helix</keyword>
<evidence type="ECO:0000259" key="2">
    <source>
        <dbReference type="PROSITE" id="PS50181"/>
    </source>
</evidence>
<dbReference type="PROSITE" id="PS50181">
    <property type="entry name" value="FBOX"/>
    <property type="match status" value="1"/>
</dbReference>
<sequence length="484" mass="55635">MASERNYTELLPNEVLCMVFDRLDEMSVKNASRTCKRWNNIIFHSEYVQRFQVNISAFSYAALKINVTKSLLPKAQELAHTDRRYRNFWFVIMEGMEQDAEPIWKILHPKHTSNMYALYLNYINASMMTLFLTVIDAIPSMTQLRSLGALDVITVRHKNYQDIRQENIPLIRSRSIQELTMYCKYKYTIDMPELKVFKGALSGLILPDGGDGESLVLAKLQHLSVTVESWQSVGQSFFRRIPNVVKIEWDIPVTDGIFLAMCNALPSLIEARFSKELVLSRRHLLDELSRLTQLRRLSFYLINMQHDVFLDLSKLTLLEELDLGFTHLMPITLLSLSKTIKKFGVHITGDNKQSLMEIIARNLTQLTELRLACYPAPLSTSVLNALPSLEQLEVLVFSHGQFTQSFFLEMKAPMRRLHTLRFQHCQLESKQLLGLQDKFPNLKNPEFVECKLISDESKGGSGQTQGIQEIMAAFADRLKAAFQS</sequence>
<dbReference type="VEuPathDB" id="VectorBase:ADAC010167"/>
<feature type="domain" description="F-box" evidence="2">
    <location>
        <begin position="5"/>
        <end position="51"/>
    </location>
</feature>
<name>W5J5V6_ANODA</name>
<evidence type="ECO:0000313" key="3">
    <source>
        <dbReference type="EMBL" id="ETN58250.1"/>
    </source>
</evidence>
<dbReference type="InterPro" id="IPR001810">
    <property type="entry name" value="F-box_dom"/>
</dbReference>
<keyword evidence="5" id="KW-1185">Reference proteome</keyword>
<keyword evidence="1" id="KW-0812">Transmembrane</keyword>
<evidence type="ECO:0000313" key="5">
    <source>
        <dbReference type="Proteomes" id="UP000000673"/>
    </source>
</evidence>
<dbReference type="EMBL" id="ADMH02002150">
    <property type="protein sequence ID" value="ETN58250.1"/>
    <property type="molecule type" value="Genomic_DNA"/>
</dbReference>
<dbReference type="Proteomes" id="UP000000673">
    <property type="component" value="Unassembled WGS sequence"/>
</dbReference>
<dbReference type="VEuPathDB" id="VectorBase:ADAR2_001584"/>
<dbReference type="EnsemblMetazoa" id="ADAC010167-RA">
    <property type="protein sequence ID" value="ADAC010167-PA"/>
    <property type="gene ID" value="ADAC010167"/>
</dbReference>
<gene>
    <name evidence="3" type="ORF">AND_010167</name>
</gene>
<accession>W5J5V6</accession>
<dbReference type="InterPro" id="IPR036047">
    <property type="entry name" value="F-box-like_dom_sf"/>
</dbReference>
<evidence type="ECO:0000256" key="1">
    <source>
        <dbReference type="SAM" id="Phobius"/>
    </source>
</evidence>
<dbReference type="SUPFAM" id="SSF52047">
    <property type="entry name" value="RNI-like"/>
    <property type="match status" value="1"/>
</dbReference>
<reference evidence="3" key="2">
    <citation type="submission" date="2010-05" db="EMBL/GenBank/DDBJ databases">
        <authorList>
            <person name="Almeida L.G."/>
            <person name="Nicolas M.F."/>
            <person name="Souza R.C."/>
            <person name="Vasconcelos A.T.R."/>
        </authorList>
    </citation>
    <scope>NUCLEOTIDE SEQUENCE</scope>
</reference>
<reference evidence="3 5" key="1">
    <citation type="journal article" date="2010" name="BMC Genomics">
        <title>Combination of measures distinguishes pre-miRNAs from other stem-loops in the genome of the newly sequenced Anopheles darlingi.</title>
        <authorList>
            <person name="Mendes N.D."/>
            <person name="Freitas A.T."/>
            <person name="Vasconcelos A.T."/>
            <person name="Sagot M.F."/>
        </authorList>
    </citation>
    <scope>NUCLEOTIDE SEQUENCE</scope>
</reference>
<proteinExistence type="predicted"/>
<dbReference type="Gene3D" id="3.80.10.10">
    <property type="entry name" value="Ribonuclease Inhibitor"/>
    <property type="match status" value="1"/>
</dbReference>
<dbReference type="Gene3D" id="1.20.1280.50">
    <property type="match status" value="1"/>
</dbReference>
<reference evidence="3" key="3">
    <citation type="journal article" date="2013" name="Nucleic Acids Res.">
        <title>The genome of Anopheles darlingi, the main neotropical malaria vector.</title>
        <authorList>
            <person name="Marinotti O."/>
            <person name="Cerqueira G.C."/>
            <person name="de Almeida L.G."/>
            <person name="Ferro M.I."/>
            <person name="Loreto E.L."/>
            <person name="Zaha A."/>
            <person name="Teixeira S.M."/>
            <person name="Wespiser A.R."/>
            <person name="Almeida E Silva A."/>
            <person name="Schlindwein A.D."/>
            <person name="Pacheco A.C."/>
            <person name="Silva A.L."/>
            <person name="Graveley B.R."/>
            <person name="Walenz B.P."/>
            <person name="Lima Bde A."/>
            <person name="Ribeiro C.A."/>
            <person name="Nunes-Silva C.G."/>
            <person name="de Carvalho C.R."/>
            <person name="Soares C.M."/>
            <person name="de Menezes C.B."/>
            <person name="Matiolli C."/>
            <person name="Caffrey D."/>
            <person name="Araujo D.A."/>
            <person name="de Oliveira D.M."/>
            <person name="Golenbock D."/>
            <person name="Grisard E.C."/>
            <person name="Fantinatti-Garboggini F."/>
            <person name="de Carvalho F.M."/>
            <person name="Barcellos F.G."/>
            <person name="Prosdocimi F."/>
            <person name="May G."/>
            <person name="Azevedo Junior G.M."/>
            <person name="Guimaraes G.M."/>
            <person name="Goldman G.H."/>
            <person name="Padilha I.Q."/>
            <person name="Batista Jda S."/>
            <person name="Ferro J.A."/>
            <person name="Ribeiro J.M."/>
            <person name="Fietto J.L."/>
            <person name="Dabbas K.M."/>
            <person name="Cerdeira L."/>
            <person name="Agnez-Lima L.F."/>
            <person name="Brocchi M."/>
            <person name="de Carvalho M.O."/>
            <person name="Teixeira Mde M."/>
            <person name="Diniz Maia Mde M."/>
            <person name="Goldman M.H."/>
            <person name="Cruz Schneider M.P."/>
            <person name="Felipe M.S."/>
            <person name="Hungria M."/>
            <person name="Nicolas M.F."/>
            <person name="Pereira M."/>
            <person name="Montes M.A."/>
            <person name="Cantao M.E."/>
            <person name="Vincentz M."/>
            <person name="Rafael M.S."/>
            <person name="Silverman N."/>
            <person name="Stoco P.H."/>
            <person name="Souza R.C."/>
            <person name="Vicentini R."/>
            <person name="Gazzinelli R.T."/>
            <person name="Neves Rde O."/>
            <person name="Silva R."/>
            <person name="Astolfi-Filho S."/>
            <person name="Maciel T.E."/>
            <person name="Urmenyi T.P."/>
            <person name="Tadei W.P."/>
            <person name="Camargo E.P."/>
            <person name="de Vasconcelos A.T."/>
        </authorList>
    </citation>
    <scope>NUCLEOTIDE SEQUENCE</scope>
</reference>
<dbReference type="InterPro" id="IPR032675">
    <property type="entry name" value="LRR_dom_sf"/>
</dbReference>
<dbReference type="Pfam" id="PF12937">
    <property type="entry name" value="F-box-like"/>
    <property type="match status" value="1"/>
</dbReference>
<dbReference type="SUPFAM" id="SSF81383">
    <property type="entry name" value="F-box domain"/>
    <property type="match status" value="1"/>
</dbReference>
<evidence type="ECO:0000313" key="4">
    <source>
        <dbReference type="EnsemblMetazoa" id="ADAC010167-PA"/>
    </source>
</evidence>